<dbReference type="Proteomes" id="UP000092508">
    <property type="component" value="Unassembled WGS sequence"/>
</dbReference>
<dbReference type="InterPro" id="IPR036412">
    <property type="entry name" value="HAD-like_sf"/>
</dbReference>
<proteinExistence type="predicted"/>
<dbReference type="STRING" id="34059.A9308_08190"/>
<accession>A0A1B8QAZ2</accession>
<reference evidence="1 2" key="1">
    <citation type="submission" date="2016-06" db="EMBL/GenBank/DDBJ databases">
        <title>Draft genome of Moraxella atlantae CCUG 66109.</title>
        <authorList>
            <person name="Salva-Serra F."/>
            <person name="Engstrom-Jakobsson H."/>
            <person name="Thorell K."/>
            <person name="Gonzales-Siles L."/>
            <person name="Karlsson R."/>
            <person name="Boulund F."/>
            <person name="Engstrand L."/>
            <person name="Kristiansson E."/>
            <person name="Moore E."/>
        </authorList>
    </citation>
    <scope>NUCLEOTIDE SEQUENCE [LARGE SCALE GENOMIC DNA]</scope>
    <source>
        <strain evidence="1 2">CCUG 66109</strain>
    </source>
</reference>
<dbReference type="SUPFAM" id="SSF56784">
    <property type="entry name" value="HAD-like"/>
    <property type="match status" value="1"/>
</dbReference>
<dbReference type="RefSeq" id="WP_067237538.1">
    <property type="nucleotide sequence ID" value="NZ_LZMZ01000030.1"/>
</dbReference>
<dbReference type="InterPro" id="IPR006439">
    <property type="entry name" value="HAD-SF_hydro_IA"/>
</dbReference>
<gene>
    <name evidence="1" type="ORF">A9308_08190</name>
</gene>
<dbReference type="OrthoDB" id="9782449at2"/>
<comment type="caution">
    <text evidence="1">The sequence shown here is derived from an EMBL/GenBank/DDBJ whole genome shotgun (WGS) entry which is preliminary data.</text>
</comment>
<dbReference type="AlphaFoldDB" id="A0A1B8QAZ2"/>
<keyword evidence="1" id="KW-0378">Hydrolase</keyword>
<dbReference type="SFLD" id="SFLDS00003">
    <property type="entry name" value="Haloacid_Dehalogenase"/>
    <property type="match status" value="1"/>
</dbReference>
<sequence>MPANHTPNFKQKSLIIFDWDGTLMDSIGLIVESMRHAATQHGLVVSDEATRGIIGLSMQTAVATLFADVPERHADLVQDYGAYYVQHCHDDTLFVGVAELLHSLHAQGKTLAVATGKKRQGLARVLPQTGVEALFSVTRCADEAAGKPDPLMLRQILQVTGKAVSDAVMVGDSVHDLRMAHAIGMDSIAVSYGCAAADTLAGEQPSAVVDSVTALAALLV</sequence>
<evidence type="ECO:0000313" key="2">
    <source>
        <dbReference type="Proteomes" id="UP000092508"/>
    </source>
</evidence>
<dbReference type="Gene3D" id="1.10.150.240">
    <property type="entry name" value="Putative phosphatase, domain 2"/>
    <property type="match status" value="1"/>
</dbReference>
<dbReference type="GO" id="GO:0005829">
    <property type="term" value="C:cytosol"/>
    <property type="evidence" value="ECO:0007669"/>
    <property type="project" value="TreeGrafter"/>
</dbReference>
<dbReference type="PANTHER" id="PTHR43434:SF24">
    <property type="entry name" value="HYDROLASE-RELATED"/>
    <property type="match status" value="1"/>
</dbReference>
<dbReference type="Gene3D" id="3.40.50.1000">
    <property type="entry name" value="HAD superfamily/HAD-like"/>
    <property type="match status" value="1"/>
</dbReference>
<dbReference type="SFLD" id="SFLDG01129">
    <property type="entry name" value="C1.5:_HAD__Beta-PGM__Phosphata"/>
    <property type="match status" value="1"/>
</dbReference>
<protein>
    <submittedName>
        <fullName evidence="1">HAD family hydrolase</fullName>
    </submittedName>
</protein>
<dbReference type="PANTHER" id="PTHR43434">
    <property type="entry name" value="PHOSPHOGLYCOLATE PHOSPHATASE"/>
    <property type="match status" value="1"/>
</dbReference>
<dbReference type="GO" id="GO:0006281">
    <property type="term" value="P:DNA repair"/>
    <property type="evidence" value="ECO:0007669"/>
    <property type="project" value="TreeGrafter"/>
</dbReference>
<dbReference type="EMBL" id="LZMZ01000030">
    <property type="protein sequence ID" value="OBX76511.1"/>
    <property type="molecule type" value="Genomic_DNA"/>
</dbReference>
<dbReference type="InterPro" id="IPR050155">
    <property type="entry name" value="HAD-like_hydrolase_sf"/>
</dbReference>
<dbReference type="NCBIfam" id="TIGR01509">
    <property type="entry name" value="HAD-SF-IA-v3"/>
    <property type="match status" value="1"/>
</dbReference>
<dbReference type="InterPro" id="IPR041492">
    <property type="entry name" value="HAD_2"/>
</dbReference>
<dbReference type="GO" id="GO:0008967">
    <property type="term" value="F:phosphoglycolate phosphatase activity"/>
    <property type="evidence" value="ECO:0007669"/>
    <property type="project" value="TreeGrafter"/>
</dbReference>
<name>A0A1B8QAZ2_9GAMM</name>
<dbReference type="NCBIfam" id="TIGR01549">
    <property type="entry name" value="HAD-SF-IA-v1"/>
    <property type="match status" value="1"/>
</dbReference>
<organism evidence="1 2">
    <name type="scientific">Faucicola atlantae</name>
    <dbReference type="NCBI Taxonomy" id="34059"/>
    <lineage>
        <taxon>Bacteria</taxon>
        <taxon>Pseudomonadati</taxon>
        <taxon>Pseudomonadota</taxon>
        <taxon>Gammaproteobacteria</taxon>
        <taxon>Moraxellales</taxon>
        <taxon>Moraxellaceae</taxon>
        <taxon>Faucicola</taxon>
    </lineage>
</organism>
<dbReference type="InterPro" id="IPR023214">
    <property type="entry name" value="HAD_sf"/>
</dbReference>
<dbReference type="Pfam" id="PF13419">
    <property type="entry name" value="HAD_2"/>
    <property type="match status" value="1"/>
</dbReference>
<dbReference type="InterPro" id="IPR023198">
    <property type="entry name" value="PGP-like_dom2"/>
</dbReference>
<evidence type="ECO:0000313" key="1">
    <source>
        <dbReference type="EMBL" id="OBX76511.1"/>
    </source>
</evidence>